<dbReference type="PANTHER" id="PTHR23504">
    <property type="entry name" value="MAJOR FACILITATOR SUPERFAMILY DOMAIN-CONTAINING PROTEIN 10"/>
    <property type="match status" value="1"/>
</dbReference>
<feature type="transmembrane region" description="Helical" evidence="6">
    <location>
        <begin position="5"/>
        <end position="27"/>
    </location>
</feature>
<feature type="transmembrane region" description="Helical" evidence="6">
    <location>
        <begin position="372"/>
        <end position="389"/>
    </location>
</feature>
<dbReference type="PROSITE" id="PS50850">
    <property type="entry name" value="MFS"/>
    <property type="match status" value="1"/>
</dbReference>
<evidence type="ECO:0000256" key="1">
    <source>
        <dbReference type="ARBA" id="ARBA00004651"/>
    </source>
</evidence>
<name>A0A2U3K8C2_9FIRM</name>
<dbReference type="SUPFAM" id="SSF103473">
    <property type="entry name" value="MFS general substrate transporter"/>
    <property type="match status" value="1"/>
</dbReference>
<dbReference type="Proteomes" id="UP000238916">
    <property type="component" value="Unassembled WGS sequence"/>
</dbReference>
<dbReference type="EMBL" id="OMOF01000066">
    <property type="protein sequence ID" value="SPF35922.1"/>
    <property type="molecule type" value="Genomic_DNA"/>
</dbReference>
<keyword evidence="4 6" id="KW-1133">Transmembrane helix</keyword>
<dbReference type="PRINTS" id="PR01035">
    <property type="entry name" value="TCRTETA"/>
</dbReference>
<dbReference type="InterPro" id="IPR036259">
    <property type="entry name" value="MFS_trans_sf"/>
</dbReference>
<reference evidence="9" key="1">
    <citation type="submission" date="2018-02" db="EMBL/GenBank/DDBJ databases">
        <authorList>
            <person name="Hausmann B."/>
        </authorList>
    </citation>
    <scope>NUCLEOTIDE SEQUENCE [LARGE SCALE GENOMIC DNA]</scope>
    <source>
        <strain evidence="9">Peat soil MAG SbF1</strain>
    </source>
</reference>
<keyword evidence="2" id="KW-0813">Transport</keyword>
<dbReference type="GO" id="GO:0005886">
    <property type="term" value="C:plasma membrane"/>
    <property type="evidence" value="ECO:0007669"/>
    <property type="project" value="UniProtKB-SubCell"/>
</dbReference>
<protein>
    <submittedName>
        <fullName evidence="8">Major Facilitator Superfamily protein</fullName>
    </submittedName>
</protein>
<feature type="transmembrane region" description="Helical" evidence="6">
    <location>
        <begin position="103"/>
        <end position="119"/>
    </location>
</feature>
<sequence length="398" mass="42964">MRKNFLWIIVGVVLMNGIGMTVVFPLLPFLLGNYLPASQIVVGMSALASVFAACTFFAAPIFGALSDRFGRKKILIISILGSVIGYILFGIGGALWVLFLGRIIDGLTAGNISTLFAYIADSTEPQERTKWFSYIGAAMGIGCMIGPALGGPLGAISITLPFFVTAGIMFLSIICTYFFLPESLSPEKRSTHFSIKSFNIFGQFKDIFTMKEARALIIVGGFFYVGLGIYQFNFSIFLKDIFSWGPALIGYMFTLIGACDIISRAVLLPRLLKKFSERTIAIVGLFGLALGLTLIILSIHISSPVLIIAAVMSITLGEGLFDPSYNGRLSQSVDESSQGKLQGVNQSLQSAYRVLVPLAAAAIYSFSPGILYGVATCVMIGSLILFSKLQPQYINKSN</sequence>
<dbReference type="Gene3D" id="1.20.1250.20">
    <property type="entry name" value="MFS general substrate transporter like domains"/>
    <property type="match status" value="1"/>
</dbReference>
<organism evidence="8 9">
    <name type="scientific">Candidatus Desulfosporosinus infrequens</name>
    <dbReference type="NCBI Taxonomy" id="2043169"/>
    <lineage>
        <taxon>Bacteria</taxon>
        <taxon>Bacillati</taxon>
        <taxon>Bacillota</taxon>
        <taxon>Clostridia</taxon>
        <taxon>Eubacteriales</taxon>
        <taxon>Desulfitobacteriaceae</taxon>
        <taxon>Desulfosporosinus</taxon>
    </lineage>
</organism>
<feature type="transmembrane region" description="Helical" evidence="6">
    <location>
        <begin position="215"/>
        <end position="236"/>
    </location>
</feature>
<dbReference type="AlphaFoldDB" id="A0A2U3K8C2"/>
<feature type="transmembrane region" description="Helical" evidence="6">
    <location>
        <begin position="155"/>
        <end position="180"/>
    </location>
</feature>
<evidence type="ECO:0000256" key="5">
    <source>
        <dbReference type="ARBA" id="ARBA00023136"/>
    </source>
</evidence>
<accession>A0A2U3K8C2</accession>
<keyword evidence="3 6" id="KW-0812">Transmembrane</keyword>
<feature type="transmembrane region" description="Helical" evidence="6">
    <location>
        <begin position="248"/>
        <end position="267"/>
    </location>
</feature>
<feature type="transmembrane region" description="Helical" evidence="6">
    <location>
        <begin position="131"/>
        <end position="149"/>
    </location>
</feature>
<evidence type="ECO:0000256" key="3">
    <source>
        <dbReference type="ARBA" id="ARBA00022692"/>
    </source>
</evidence>
<dbReference type="InterPro" id="IPR001958">
    <property type="entry name" value="Tet-R_TetA/multi-R_MdtG-like"/>
</dbReference>
<dbReference type="PANTHER" id="PTHR23504:SF15">
    <property type="entry name" value="MAJOR FACILITATOR SUPERFAMILY (MFS) PROFILE DOMAIN-CONTAINING PROTEIN"/>
    <property type="match status" value="1"/>
</dbReference>
<evidence type="ECO:0000313" key="9">
    <source>
        <dbReference type="Proteomes" id="UP000238916"/>
    </source>
</evidence>
<feature type="transmembrane region" description="Helical" evidence="6">
    <location>
        <begin position="39"/>
        <end position="62"/>
    </location>
</feature>
<dbReference type="GO" id="GO:0022857">
    <property type="term" value="F:transmembrane transporter activity"/>
    <property type="evidence" value="ECO:0007669"/>
    <property type="project" value="InterPro"/>
</dbReference>
<evidence type="ECO:0000259" key="7">
    <source>
        <dbReference type="PROSITE" id="PS50850"/>
    </source>
</evidence>
<evidence type="ECO:0000256" key="2">
    <source>
        <dbReference type="ARBA" id="ARBA00022448"/>
    </source>
</evidence>
<dbReference type="InterPro" id="IPR011701">
    <property type="entry name" value="MFS"/>
</dbReference>
<feature type="transmembrane region" description="Helical" evidence="6">
    <location>
        <begin position="74"/>
        <end position="97"/>
    </location>
</feature>
<feature type="transmembrane region" description="Helical" evidence="6">
    <location>
        <begin position="279"/>
        <end position="299"/>
    </location>
</feature>
<evidence type="ECO:0000256" key="4">
    <source>
        <dbReference type="ARBA" id="ARBA00022989"/>
    </source>
</evidence>
<evidence type="ECO:0000313" key="8">
    <source>
        <dbReference type="EMBL" id="SPF35922.1"/>
    </source>
</evidence>
<proteinExistence type="predicted"/>
<dbReference type="OrthoDB" id="9793283at2"/>
<comment type="subcellular location">
    <subcellularLocation>
        <location evidence="1">Cell membrane</location>
        <topology evidence="1">Multi-pass membrane protein</topology>
    </subcellularLocation>
</comment>
<gene>
    <name evidence="8" type="ORF">SBF1_1580016</name>
</gene>
<feature type="domain" description="Major facilitator superfamily (MFS) profile" evidence="7">
    <location>
        <begin position="5"/>
        <end position="393"/>
    </location>
</feature>
<keyword evidence="5 6" id="KW-0472">Membrane</keyword>
<evidence type="ECO:0000256" key="6">
    <source>
        <dbReference type="SAM" id="Phobius"/>
    </source>
</evidence>
<dbReference type="Pfam" id="PF07690">
    <property type="entry name" value="MFS_1"/>
    <property type="match status" value="1"/>
</dbReference>
<dbReference type="InterPro" id="IPR020846">
    <property type="entry name" value="MFS_dom"/>
</dbReference>